<sequence length="350" mass="40097">MTDAEPEDEPLDDEALPPSPPTLRRGQEPIELVVKVKTEGMRLDHYLHLNFQDFSRSDLQEGIRDGTITVNGKPSKPSHKVRNHDVLKVTLPEPDHPAPIAENIPLEILYEDEFLAIVNKPWNMVVHPAKGNWSGTLVNALQFHFQGHLSQANGSHRPGIVHRLDKDTSGAILVGKEEHTHRELAQMFEHRKMFKEYIALVGGELDRDSDYIEAPMKMHPHDRLKQIVSKDADAKEAVSYYEVVERFRGFTLVKVQPKTGRTHQIRVHLAHVGCPVLSDKLYGGRSSFRLSEVLQKPLDPDELLLERQALHAFRLRFKHPRTANWLEVEAPLPPDMRRTLDMLREHRPAR</sequence>
<dbReference type="Pfam" id="PF01479">
    <property type="entry name" value="S4"/>
    <property type="match status" value="1"/>
</dbReference>
<evidence type="ECO:0000313" key="9">
    <source>
        <dbReference type="Proteomes" id="UP000324974"/>
    </source>
</evidence>
<feature type="active site" evidence="3">
    <location>
        <position position="165"/>
    </location>
</feature>
<dbReference type="Pfam" id="PF00849">
    <property type="entry name" value="PseudoU_synth_2"/>
    <property type="match status" value="1"/>
</dbReference>
<keyword evidence="2 5" id="KW-0413">Isomerase</keyword>
<gene>
    <name evidence="8" type="ORF">PX52LOC_08113</name>
</gene>
<evidence type="ECO:0000256" key="3">
    <source>
        <dbReference type="PIRSR" id="PIRSR606225-1"/>
    </source>
</evidence>
<dbReference type="Proteomes" id="UP000324974">
    <property type="component" value="Chromosome"/>
</dbReference>
<dbReference type="OrthoDB" id="9784108at2"/>
<dbReference type="PANTHER" id="PTHR21600">
    <property type="entry name" value="MITOCHONDRIAL RNA PSEUDOURIDINE SYNTHASE"/>
    <property type="match status" value="1"/>
</dbReference>
<dbReference type="GO" id="GO:0000455">
    <property type="term" value="P:enzyme-directed rRNA pseudouridine synthesis"/>
    <property type="evidence" value="ECO:0007669"/>
    <property type="project" value="UniProtKB-ARBA"/>
</dbReference>
<keyword evidence="9" id="KW-1185">Reference proteome</keyword>
<dbReference type="InterPro" id="IPR036986">
    <property type="entry name" value="S4_RNA-bd_sf"/>
</dbReference>
<dbReference type="CDD" id="cd02869">
    <property type="entry name" value="PseudoU_synth_RluA_like"/>
    <property type="match status" value="1"/>
</dbReference>
<dbReference type="SUPFAM" id="SSF55120">
    <property type="entry name" value="Pseudouridine synthase"/>
    <property type="match status" value="1"/>
</dbReference>
<dbReference type="RefSeq" id="WP_149115228.1">
    <property type="nucleotide sequence ID" value="NZ_CP042425.1"/>
</dbReference>
<dbReference type="Gene3D" id="3.30.2350.10">
    <property type="entry name" value="Pseudouridine synthase"/>
    <property type="match status" value="1"/>
</dbReference>
<dbReference type="InterPro" id="IPR002942">
    <property type="entry name" value="S4_RNA-bd"/>
</dbReference>
<evidence type="ECO:0000256" key="6">
    <source>
        <dbReference type="SAM" id="MobiDB-lite"/>
    </source>
</evidence>
<dbReference type="InterPro" id="IPR006224">
    <property type="entry name" value="PsdUridine_synth_RluA-like_CS"/>
</dbReference>
<dbReference type="GO" id="GO:0120159">
    <property type="term" value="F:rRNA pseudouridine synthase activity"/>
    <property type="evidence" value="ECO:0007669"/>
    <property type="project" value="UniProtKB-ARBA"/>
</dbReference>
<dbReference type="InterPro" id="IPR050188">
    <property type="entry name" value="RluA_PseudoU_synthase"/>
</dbReference>
<dbReference type="InterPro" id="IPR006225">
    <property type="entry name" value="PsdUridine_synth_RluC/D"/>
</dbReference>
<evidence type="ECO:0000256" key="2">
    <source>
        <dbReference type="ARBA" id="ARBA00023235"/>
    </source>
</evidence>
<dbReference type="SMART" id="SM00363">
    <property type="entry name" value="S4"/>
    <property type="match status" value="1"/>
</dbReference>
<comment type="similarity">
    <text evidence="1 5">Belongs to the pseudouridine synthase RluA family.</text>
</comment>
<dbReference type="NCBIfam" id="TIGR00005">
    <property type="entry name" value="rluA_subfam"/>
    <property type="match status" value="1"/>
</dbReference>
<evidence type="ECO:0000256" key="5">
    <source>
        <dbReference type="RuleBase" id="RU362028"/>
    </source>
</evidence>
<keyword evidence="4" id="KW-0694">RNA-binding</keyword>
<protein>
    <recommendedName>
        <fullName evidence="5">Pseudouridine synthase</fullName>
        <ecNumber evidence="5">5.4.99.-</ecNumber>
    </recommendedName>
</protein>
<feature type="region of interest" description="Disordered" evidence="6">
    <location>
        <begin position="1"/>
        <end position="29"/>
    </location>
</feature>
<dbReference type="EC" id="5.4.99.-" evidence="5"/>
<evidence type="ECO:0000259" key="7">
    <source>
        <dbReference type="SMART" id="SM00363"/>
    </source>
</evidence>
<feature type="domain" description="RNA-binding S4" evidence="7">
    <location>
        <begin position="41"/>
        <end position="105"/>
    </location>
</feature>
<dbReference type="AlphaFoldDB" id="A0A5C1AQU1"/>
<dbReference type="GO" id="GO:0003723">
    <property type="term" value="F:RNA binding"/>
    <property type="evidence" value="ECO:0007669"/>
    <property type="project" value="UniProtKB-KW"/>
</dbReference>
<comment type="function">
    <text evidence="5">Responsible for synthesis of pseudouridine from uracil.</text>
</comment>
<accession>A0A5C1AQU1</accession>
<dbReference type="Gene3D" id="3.10.290.10">
    <property type="entry name" value="RNA-binding S4 domain"/>
    <property type="match status" value="1"/>
</dbReference>
<dbReference type="PROSITE" id="PS50889">
    <property type="entry name" value="S4"/>
    <property type="match status" value="1"/>
</dbReference>
<name>A0A5C1AQU1_9BACT</name>
<dbReference type="SUPFAM" id="SSF55174">
    <property type="entry name" value="Alpha-L RNA-binding motif"/>
    <property type="match status" value="1"/>
</dbReference>
<dbReference type="PROSITE" id="PS01129">
    <property type="entry name" value="PSI_RLU"/>
    <property type="match status" value="1"/>
</dbReference>
<organism evidence="8 9">
    <name type="scientific">Limnoglobus roseus</name>
    <dbReference type="NCBI Taxonomy" id="2598579"/>
    <lineage>
        <taxon>Bacteria</taxon>
        <taxon>Pseudomonadati</taxon>
        <taxon>Planctomycetota</taxon>
        <taxon>Planctomycetia</taxon>
        <taxon>Gemmatales</taxon>
        <taxon>Gemmataceae</taxon>
        <taxon>Limnoglobus</taxon>
    </lineage>
</organism>
<dbReference type="PANTHER" id="PTHR21600:SF44">
    <property type="entry name" value="RIBOSOMAL LARGE SUBUNIT PSEUDOURIDINE SYNTHASE D"/>
    <property type="match status" value="1"/>
</dbReference>
<reference evidence="9" key="1">
    <citation type="submission" date="2019-08" db="EMBL/GenBank/DDBJ databases">
        <title>Limnoglobus roseus gen. nov., sp. nov., a novel freshwater planctomycete with a giant genome from the family Gemmataceae.</title>
        <authorList>
            <person name="Kulichevskaya I.S."/>
            <person name="Naumoff D.G."/>
            <person name="Miroshnikov K."/>
            <person name="Ivanova A."/>
            <person name="Philippov D.A."/>
            <person name="Hakobyan A."/>
            <person name="Rijpstra I.C."/>
            <person name="Sinninghe Damste J.S."/>
            <person name="Liesack W."/>
            <person name="Dedysh S.N."/>
        </authorList>
    </citation>
    <scope>NUCLEOTIDE SEQUENCE [LARGE SCALE GENOMIC DNA]</scope>
    <source>
        <strain evidence="9">PX52</strain>
    </source>
</reference>
<dbReference type="KEGG" id="lrs:PX52LOC_08113"/>
<comment type="catalytic activity">
    <reaction evidence="5">
        <text>a uridine in RNA = a pseudouridine in RNA</text>
        <dbReference type="Rhea" id="RHEA:48348"/>
        <dbReference type="Rhea" id="RHEA-COMP:12068"/>
        <dbReference type="Rhea" id="RHEA-COMP:12069"/>
        <dbReference type="ChEBI" id="CHEBI:65314"/>
        <dbReference type="ChEBI" id="CHEBI:65315"/>
    </reaction>
</comment>
<evidence type="ECO:0000313" key="8">
    <source>
        <dbReference type="EMBL" id="QEL20985.1"/>
    </source>
</evidence>
<evidence type="ECO:0000256" key="4">
    <source>
        <dbReference type="PROSITE-ProRule" id="PRU00182"/>
    </source>
</evidence>
<proteinExistence type="inferred from homology"/>
<dbReference type="CDD" id="cd00165">
    <property type="entry name" value="S4"/>
    <property type="match status" value="1"/>
</dbReference>
<evidence type="ECO:0000256" key="1">
    <source>
        <dbReference type="ARBA" id="ARBA00010876"/>
    </source>
</evidence>
<dbReference type="InterPro" id="IPR020103">
    <property type="entry name" value="PsdUridine_synth_cat_dom_sf"/>
</dbReference>
<dbReference type="EMBL" id="CP042425">
    <property type="protein sequence ID" value="QEL20985.1"/>
    <property type="molecule type" value="Genomic_DNA"/>
</dbReference>
<feature type="compositionally biased region" description="Acidic residues" evidence="6">
    <location>
        <begin position="1"/>
        <end position="15"/>
    </location>
</feature>
<dbReference type="InterPro" id="IPR006145">
    <property type="entry name" value="PsdUridine_synth_RsuA/RluA"/>
</dbReference>